<feature type="compositionally biased region" description="Polar residues" evidence="1">
    <location>
        <begin position="96"/>
        <end position="105"/>
    </location>
</feature>
<dbReference type="Proteomes" id="UP000492821">
    <property type="component" value="Unassembled WGS sequence"/>
</dbReference>
<name>A0A7E5A036_PANRE</name>
<feature type="region of interest" description="Disordered" evidence="1">
    <location>
        <begin position="78"/>
        <end position="105"/>
    </location>
</feature>
<accession>A0A7E5A036</accession>
<evidence type="ECO:0000313" key="3">
    <source>
        <dbReference type="WBParaSite" id="Pan_g6543.t1"/>
    </source>
</evidence>
<proteinExistence type="predicted"/>
<evidence type="ECO:0000256" key="1">
    <source>
        <dbReference type="SAM" id="MobiDB-lite"/>
    </source>
</evidence>
<reference evidence="2" key="1">
    <citation type="journal article" date="2013" name="Genetics">
        <title>The draft genome and transcriptome of Panagrellus redivivus are shaped by the harsh demands of a free-living lifestyle.</title>
        <authorList>
            <person name="Srinivasan J."/>
            <person name="Dillman A.R."/>
            <person name="Macchietto M.G."/>
            <person name="Heikkinen L."/>
            <person name="Lakso M."/>
            <person name="Fracchia K.M."/>
            <person name="Antoshechkin I."/>
            <person name="Mortazavi A."/>
            <person name="Wong G."/>
            <person name="Sternberg P.W."/>
        </authorList>
    </citation>
    <scope>NUCLEOTIDE SEQUENCE [LARGE SCALE GENOMIC DNA]</scope>
    <source>
        <strain evidence="2">MT8872</strain>
    </source>
</reference>
<reference evidence="3" key="2">
    <citation type="submission" date="2020-10" db="UniProtKB">
        <authorList>
            <consortium name="WormBaseParasite"/>
        </authorList>
    </citation>
    <scope>IDENTIFICATION</scope>
</reference>
<evidence type="ECO:0000313" key="2">
    <source>
        <dbReference type="Proteomes" id="UP000492821"/>
    </source>
</evidence>
<keyword evidence="2" id="KW-1185">Reference proteome</keyword>
<organism evidence="2 3">
    <name type="scientific">Panagrellus redivivus</name>
    <name type="common">Microworm</name>
    <dbReference type="NCBI Taxonomy" id="6233"/>
    <lineage>
        <taxon>Eukaryota</taxon>
        <taxon>Metazoa</taxon>
        <taxon>Ecdysozoa</taxon>
        <taxon>Nematoda</taxon>
        <taxon>Chromadorea</taxon>
        <taxon>Rhabditida</taxon>
        <taxon>Tylenchina</taxon>
        <taxon>Panagrolaimomorpha</taxon>
        <taxon>Panagrolaimoidea</taxon>
        <taxon>Panagrolaimidae</taxon>
        <taxon>Panagrellus</taxon>
    </lineage>
</organism>
<dbReference type="AlphaFoldDB" id="A0A7E5A036"/>
<dbReference type="WBParaSite" id="Pan_g6543.t1">
    <property type="protein sequence ID" value="Pan_g6543.t1"/>
    <property type="gene ID" value="Pan_g6543"/>
</dbReference>
<protein>
    <submittedName>
        <fullName evidence="3">Phorbol-ester/DAG-type domain-containing protein</fullName>
    </submittedName>
</protein>
<sequence length="105" mass="12199">MLILTIVRKIRKDAHKAKELAKHVQIQSTERRLLDLLFLRLARRIIFCYRRGQCHDCGSRVPRQMERCPRHVARKTIDTSQLKTTTPKKEGGNLELASSSLSGRY</sequence>